<feature type="signal peptide" evidence="4">
    <location>
        <begin position="1"/>
        <end position="17"/>
    </location>
</feature>
<feature type="domain" description="PAC" evidence="7">
    <location>
        <begin position="385"/>
        <end position="435"/>
    </location>
</feature>
<keyword evidence="1" id="KW-0808">Transferase</keyword>
<dbReference type="SMART" id="SM00086">
    <property type="entry name" value="PAC"/>
    <property type="match status" value="2"/>
</dbReference>
<evidence type="ECO:0000256" key="3">
    <source>
        <dbReference type="ARBA" id="ARBA00023012"/>
    </source>
</evidence>
<dbReference type="InterPro" id="IPR000700">
    <property type="entry name" value="PAS-assoc_C"/>
</dbReference>
<dbReference type="CDD" id="cd00130">
    <property type="entry name" value="PAS"/>
    <property type="match status" value="2"/>
</dbReference>
<keyword evidence="4" id="KW-0732">Signal</keyword>
<evidence type="ECO:0000256" key="2">
    <source>
        <dbReference type="ARBA" id="ARBA00022777"/>
    </source>
</evidence>
<feature type="domain" description="Histidine kinase" evidence="5">
    <location>
        <begin position="589"/>
        <end position="784"/>
    </location>
</feature>
<evidence type="ECO:0000256" key="4">
    <source>
        <dbReference type="SAM" id="SignalP"/>
    </source>
</evidence>
<dbReference type="PANTHER" id="PTHR24421:SF59">
    <property type="entry name" value="OXYGEN SENSOR HISTIDINE KINASE NREB"/>
    <property type="match status" value="1"/>
</dbReference>
<evidence type="ECO:0000259" key="5">
    <source>
        <dbReference type="PROSITE" id="PS50109"/>
    </source>
</evidence>
<dbReference type="Pfam" id="PF02518">
    <property type="entry name" value="HATPase_c"/>
    <property type="match status" value="1"/>
</dbReference>
<feature type="domain" description="PAS" evidence="6">
    <location>
        <begin position="321"/>
        <end position="366"/>
    </location>
</feature>
<dbReference type="InterPro" id="IPR011712">
    <property type="entry name" value="Sig_transdc_His_kin_sub3_dim/P"/>
</dbReference>
<protein>
    <submittedName>
        <fullName evidence="8">Transporter substrate-binding domain-containing protein</fullName>
    </submittedName>
</protein>
<dbReference type="Pfam" id="PF07730">
    <property type="entry name" value="HisKA_3"/>
    <property type="match status" value="1"/>
</dbReference>
<dbReference type="SUPFAM" id="SSF53850">
    <property type="entry name" value="Periplasmic binding protein-like II"/>
    <property type="match status" value="1"/>
</dbReference>
<reference evidence="8" key="1">
    <citation type="submission" date="2023-06" db="EMBL/GenBank/DDBJ databases">
        <authorList>
            <person name="Zhang S."/>
        </authorList>
    </citation>
    <scope>NUCLEOTIDE SEQUENCE</scope>
    <source>
        <strain evidence="8">SG2303</strain>
    </source>
</reference>
<dbReference type="PROSITE" id="PS50112">
    <property type="entry name" value="PAS"/>
    <property type="match status" value="2"/>
</dbReference>
<evidence type="ECO:0000259" key="6">
    <source>
        <dbReference type="PROSITE" id="PS50112"/>
    </source>
</evidence>
<dbReference type="InterPro" id="IPR001610">
    <property type="entry name" value="PAC"/>
</dbReference>
<dbReference type="NCBIfam" id="TIGR00229">
    <property type="entry name" value="sensory_box"/>
    <property type="match status" value="1"/>
</dbReference>
<keyword evidence="9" id="KW-1185">Reference proteome</keyword>
<dbReference type="Pfam" id="PF08447">
    <property type="entry name" value="PAS_3"/>
    <property type="match status" value="1"/>
</dbReference>
<organism evidence="8 9">
    <name type="scientific">Crenobacter oryzisoli</name>
    <dbReference type="NCBI Taxonomy" id="3056844"/>
    <lineage>
        <taxon>Bacteria</taxon>
        <taxon>Pseudomonadati</taxon>
        <taxon>Pseudomonadota</taxon>
        <taxon>Betaproteobacteria</taxon>
        <taxon>Neisseriales</taxon>
        <taxon>Neisseriaceae</taxon>
        <taxon>Crenobacter</taxon>
    </lineage>
</organism>
<accession>A0ABT7XN40</accession>
<dbReference type="EMBL" id="JAUEDK010000014">
    <property type="protein sequence ID" value="MDN0075202.1"/>
    <property type="molecule type" value="Genomic_DNA"/>
</dbReference>
<dbReference type="Gene3D" id="3.30.565.10">
    <property type="entry name" value="Histidine kinase-like ATPase, C-terminal domain"/>
    <property type="match status" value="1"/>
</dbReference>
<dbReference type="InterPro" id="IPR013655">
    <property type="entry name" value="PAS_fold_3"/>
</dbReference>
<dbReference type="Gene3D" id="3.40.190.10">
    <property type="entry name" value="Periplasmic binding protein-like II"/>
    <property type="match status" value="2"/>
</dbReference>
<dbReference type="Pfam" id="PF00497">
    <property type="entry name" value="SBP_bac_3"/>
    <property type="match status" value="1"/>
</dbReference>
<dbReference type="InterPro" id="IPR003594">
    <property type="entry name" value="HATPase_dom"/>
</dbReference>
<dbReference type="SUPFAM" id="SSF55874">
    <property type="entry name" value="ATPase domain of HSP90 chaperone/DNA topoisomerase II/histidine kinase"/>
    <property type="match status" value="1"/>
</dbReference>
<dbReference type="InterPro" id="IPR035965">
    <property type="entry name" value="PAS-like_dom_sf"/>
</dbReference>
<dbReference type="InterPro" id="IPR000014">
    <property type="entry name" value="PAS"/>
</dbReference>
<feature type="domain" description="PAS" evidence="6">
    <location>
        <begin position="436"/>
        <end position="513"/>
    </location>
</feature>
<dbReference type="PROSITE" id="PS50113">
    <property type="entry name" value="PAC"/>
    <property type="match status" value="1"/>
</dbReference>
<dbReference type="SUPFAM" id="SSF55785">
    <property type="entry name" value="PYP-like sensor domain (PAS domain)"/>
    <property type="match status" value="2"/>
</dbReference>
<dbReference type="SMART" id="SM00387">
    <property type="entry name" value="HATPase_c"/>
    <property type="match status" value="1"/>
</dbReference>
<dbReference type="InterPro" id="IPR005467">
    <property type="entry name" value="His_kinase_dom"/>
</dbReference>
<dbReference type="Gene3D" id="1.20.5.1930">
    <property type="match status" value="1"/>
</dbReference>
<evidence type="ECO:0000256" key="1">
    <source>
        <dbReference type="ARBA" id="ARBA00022679"/>
    </source>
</evidence>
<dbReference type="PROSITE" id="PS50109">
    <property type="entry name" value="HIS_KIN"/>
    <property type="match status" value="1"/>
</dbReference>
<dbReference type="InterPro" id="IPR036890">
    <property type="entry name" value="HATPase_C_sf"/>
</dbReference>
<keyword evidence="3" id="KW-0902">Two-component regulatory system</keyword>
<dbReference type="Pfam" id="PF08448">
    <property type="entry name" value="PAS_4"/>
    <property type="match status" value="1"/>
</dbReference>
<dbReference type="PANTHER" id="PTHR24421">
    <property type="entry name" value="NITRATE/NITRITE SENSOR PROTEIN NARX-RELATED"/>
    <property type="match status" value="1"/>
</dbReference>
<dbReference type="InterPro" id="IPR050482">
    <property type="entry name" value="Sensor_HK_TwoCompSys"/>
</dbReference>
<proteinExistence type="predicted"/>
<dbReference type="InterPro" id="IPR013656">
    <property type="entry name" value="PAS_4"/>
</dbReference>
<sequence length="791" mass="88692">MFLALVLLFSLVNAAQAVTLTPSERGWLDRHGPLRVGVVLQAPLAQLDTRTHRYYGADVEMMGLLAAQLHTSLTWQTYPDLAALTAAADAGQVDLAPGMVQTPASLKRWLFSDPYLRIPSKLVGREEQGTSVELDQLPLYERIAVRSPSAVAKFLAGNYPVLQREPVASERAALQQLLADKVDYAVVDEAQLNLLMREPEFARLVVVGETGYTRLLRIATRQNEPELARLVDRVLLAIPGRQLNQLYERWVLPVYPHLTDTLTFWRRLALLLCLLTLAAVGAWLWNVRQRHFVEQRLALVRQDLERREAVEAALRLTQFSVDLSTVGILWVNWDSRVRYANQAALSMLGYPADQLVGQLLSRIEPNLDMDRWMALWSKVRSEKLASFETSCLRGDGRWLPVDASLSFLRFRDSEYLVVFLTDVTEKRQAHAALEESEARLQGIAANVPGLVFRLERSAANQSAQLAFLSEASQALVGYEAASLLAEPDGLQTLVHPEDLPVYLSSRETALASDANWHWQGRILTRDGGLRWGDLKAKARRFDDGRTVWDGILWDMTVNKENELRLAESRAMLRDLSAHLESVREEEKARIAREVHDELGQVLTVLKLEVSMCELSYAKLDVGLAERLESMKKLIAQTFSIVRDVATALRPPILDAGIGSAIEWQARRFESRTQIPCLVEVPERPIQLSDAKAIGLFRVLQEALTNVMRHAEAHTVELRLTVAEQQLQLEIADDGKGFDVNPGRPRSSYGLIGIRERLSMFGGRLDIHSAPGEGCTLVVTVPLDEGEGERSW</sequence>
<evidence type="ECO:0000313" key="9">
    <source>
        <dbReference type="Proteomes" id="UP001168540"/>
    </source>
</evidence>
<evidence type="ECO:0000259" key="7">
    <source>
        <dbReference type="PROSITE" id="PS50113"/>
    </source>
</evidence>
<gene>
    <name evidence="8" type="ORF">QU481_09905</name>
</gene>
<dbReference type="Proteomes" id="UP001168540">
    <property type="component" value="Unassembled WGS sequence"/>
</dbReference>
<dbReference type="CDD" id="cd16917">
    <property type="entry name" value="HATPase_UhpB-NarQ-NarX-like"/>
    <property type="match status" value="1"/>
</dbReference>
<dbReference type="CDD" id="cd01007">
    <property type="entry name" value="PBP2_BvgS_HisK_like"/>
    <property type="match status" value="1"/>
</dbReference>
<dbReference type="SMART" id="SM00062">
    <property type="entry name" value="PBPb"/>
    <property type="match status" value="1"/>
</dbReference>
<dbReference type="Gene3D" id="3.30.450.20">
    <property type="entry name" value="PAS domain"/>
    <property type="match status" value="2"/>
</dbReference>
<evidence type="ECO:0000313" key="8">
    <source>
        <dbReference type="EMBL" id="MDN0075202.1"/>
    </source>
</evidence>
<feature type="chain" id="PRO_5047177852" evidence="4">
    <location>
        <begin position="18"/>
        <end position="791"/>
    </location>
</feature>
<dbReference type="SMART" id="SM00091">
    <property type="entry name" value="PAS"/>
    <property type="match status" value="2"/>
</dbReference>
<name>A0ABT7XN40_9NEIS</name>
<keyword evidence="2" id="KW-0418">Kinase</keyword>
<dbReference type="InterPro" id="IPR001638">
    <property type="entry name" value="Solute-binding_3/MltF_N"/>
</dbReference>
<comment type="caution">
    <text evidence="8">The sequence shown here is derived from an EMBL/GenBank/DDBJ whole genome shotgun (WGS) entry which is preliminary data.</text>
</comment>